<feature type="compositionally biased region" description="Acidic residues" evidence="1">
    <location>
        <begin position="26"/>
        <end position="38"/>
    </location>
</feature>
<keyword evidence="3" id="KW-1185">Reference proteome</keyword>
<proteinExistence type="predicted"/>
<evidence type="ECO:0000256" key="1">
    <source>
        <dbReference type="SAM" id="MobiDB-lite"/>
    </source>
</evidence>
<dbReference type="AlphaFoldDB" id="A0A2I0K0M2"/>
<dbReference type="EMBL" id="PGOL01000988">
    <property type="protein sequence ID" value="PKI62111.1"/>
    <property type="molecule type" value="Genomic_DNA"/>
</dbReference>
<evidence type="ECO:0000313" key="2">
    <source>
        <dbReference type="EMBL" id="PKI62111.1"/>
    </source>
</evidence>
<organism evidence="2 3">
    <name type="scientific">Punica granatum</name>
    <name type="common">Pomegranate</name>
    <dbReference type="NCBI Taxonomy" id="22663"/>
    <lineage>
        <taxon>Eukaryota</taxon>
        <taxon>Viridiplantae</taxon>
        <taxon>Streptophyta</taxon>
        <taxon>Embryophyta</taxon>
        <taxon>Tracheophyta</taxon>
        <taxon>Spermatophyta</taxon>
        <taxon>Magnoliopsida</taxon>
        <taxon>eudicotyledons</taxon>
        <taxon>Gunneridae</taxon>
        <taxon>Pentapetalae</taxon>
        <taxon>rosids</taxon>
        <taxon>malvids</taxon>
        <taxon>Myrtales</taxon>
        <taxon>Lythraceae</taxon>
        <taxon>Punica</taxon>
    </lineage>
</organism>
<sequence length="128" mass="14151">MRVQSVPNLEAELENSLAARGFNFLIDDDDDDDDDHEEQEVKAGKVEAGSPPSHCGSSFLKGYLKEVHHSVAKGIMRCLSRISHLGLSFRLGDGVHSLNNNRTRETQAYGYTPTSIASTKFYSVHSIQ</sequence>
<comment type="caution">
    <text evidence="2">The sequence shown here is derived from an EMBL/GenBank/DDBJ whole genome shotgun (WGS) entry which is preliminary data.</text>
</comment>
<protein>
    <submittedName>
        <fullName evidence="2">Uncharacterized protein</fullName>
    </submittedName>
</protein>
<reference evidence="2 3" key="1">
    <citation type="submission" date="2017-11" db="EMBL/GenBank/DDBJ databases">
        <title>De-novo sequencing of pomegranate (Punica granatum L.) genome.</title>
        <authorList>
            <person name="Akparov Z."/>
            <person name="Amiraslanov A."/>
            <person name="Hajiyeva S."/>
            <person name="Abbasov M."/>
            <person name="Kaur K."/>
            <person name="Hamwieh A."/>
            <person name="Solovyev V."/>
            <person name="Salamov A."/>
            <person name="Braich B."/>
            <person name="Kosarev P."/>
            <person name="Mahmoud A."/>
            <person name="Hajiyev E."/>
            <person name="Babayeva S."/>
            <person name="Izzatullayeva V."/>
            <person name="Mammadov A."/>
            <person name="Mammadov A."/>
            <person name="Sharifova S."/>
            <person name="Ojaghi J."/>
            <person name="Eynullazada K."/>
            <person name="Bayramov B."/>
            <person name="Abdulazimova A."/>
            <person name="Shahmuradov I."/>
        </authorList>
    </citation>
    <scope>NUCLEOTIDE SEQUENCE [LARGE SCALE GENOMIC DNA]</scope>
    <source>
        <strain evidence="3">cv. AG2017</strain>
        <tissue evidence="2">Leaf</tissue>
    </source>
</reference>
<name>A0A2I0K0M2_PUNGR</name>
<evidence type="ECO:0000313" key="3">
    <source>
        <dbReference type="Proteomes" id="UP000233551"/>
    </source>
</evidence>
<gene>
    <name evidence="2" type="ORF">CRG98_017484</name>
</gene>
<dbReference type="Proteomes" id="UP000233551">
    <property type="component" value="Unassembled WGS sequence"/>
</dbReference>
<feature type="region of interest" description="Disordered" evidence="1">
    <location>
        <begin position="25"/>
        <end position="53"/>
    </location>
</feature>
<accession>A0A2I0K0M2</accession>